<reference evidence="4" key="1">
    <citation type="submission" date="2016-10" db="EMBL/GenBank/DDBJ databases">
        <authorList>
            <person name="Varghese N."/>
            <person name="Submissions S."/>
        </authorList>
    </citation>
    <scope>NUCLEOTIDE SEQUENCE [LARGE SCALE GENOMIC DNA]</scope>
    <source>
        <strain evidence="4">CGMCC 4.3516</strain>
    </source>
</reference>
<evidence type="ECO:0000256" key="1">
    <source>
        <dbReference type="SAM" id="Phobius"/>
    </source>
</evidence>
<keyword evidence="1" id="KW-1133">Transmembrane helix</keyword>
<gene>
    <name evidence="3" type="ORF">SAMN05216270_116100</name>
</gene>
<evidence type="ECO:0000313" key="4">
    <source>
        <dbReference type="Proteomes" id="UP000198949"/>
    </source>
</evidence>
<evidence type="ECO:0000259" key="2">
    <source>
        <dbReference type="Pfam" id="PF23636"/>
    </source>
</evidence>
<keyword evidence="1" id="KW-0472">Membrane</keyword>
<dbReference type="Pfam" id="PF23636">
    <property type="entry name" value="DUF7144"/>
    <property type="match status" value="1"/>
</dbReference>
<keyword evidence="4" id="KW-1185">Reference proteome</keyword>
<sequence>MTSRSSNARHTLPAALLLLLGGCWQIGTGVQALATGGYFTAPDGYSFAFSIAAWGWVHLIVGVVAAAVGVALFRGGSTARLLGLALASASLIANFLWLPIEPLWSVALIGLDVVVIWSLATAGGRLAIRFDDGADRT</sequence>
<dbReference type="InterPro" id="IPR055568">
    <property type="entry name" value="DUF7144"/>
</dbReference>
<dbReference type="PROSITE" id="PS51257">
    <property type="entry name" value="PROKAR_LIPOPROTEIN"/>
    <property type="match status" value="1"/>
</dbReference>
<accession>A0A1G7BDK6</accession>
<dbReference type="EMBL" id="FNAD01000016">
    <property type="protein sequence ID" value="SDE25194.1"/>
    <property type="molecule type" value="Genomic_DNA"/>
</dbReference>
<dbReference type="RefSeq" id="WP_091039655.1">
    <property type="nucleotide sequence ID" value="NZ_FNAD01000016.1"/>
</dbReference>
<dbReference type="AlphaFoldDB" id="A0A1G7BDK6"/>
<organism evidence="3 4">
    <name type="scientific">Glycomyces harbinensis</name>
    <dbReference type="NCBI Taxonomy" id="58114"/>
    <lineage>
        <taxon>Bacteria</taxon>
        <taxon>Bacillati</taxon>
        <taxon>Actinomycetota</taxon>
        <taxon>Actinomycetes</taxon>
        <taxon>Glycomycetales</taxon>
        <taxon>Glycomycetaceae</taxon>
        <taxon>Glycomyces</taxon>
    </lineage>
</organism>
<keyword evidence="1" id="KW-0812">Transmembrane</keyword>
<dbReference type="OrthoDB" id="4482242at2"/>
<dbReference type="STRING" id="58114.SAMN05216270_116100"/>
<protein>
    <recommendedName>
        <fullName evidence="2">DUF7144 domain-containing protein</fullName>
    </recommendedName>
</protein>
<feature type="domain" description="DUF7144" evidence="2">
    <location>
        <begin position="13"/>
        <end position="123"/>
    </location>
</feature>
<dbReference type="Proteomes" id="UP000198949">
    <property type="component" value="Unassembled WGS sequence"/>
</dbReference>
<feature type="transmembrane region" description="Helical" evidence="1">
    <location>
        <begin position="106"/>
        <end position="128"/>
    </location>
</feature>
<feature type="transmembrane region" description="Helical" evidence="1">
    <location>
        <begin position="48"/>
        <end position="73"/>
    </location>
</feature>
<feature type="transmembrane region" description="Helical" evidence="1">
    <location>
        <begin position="80"/>
        <end position="100"/>
    </location>
</feature>
<proteinExistence type="predicted"/>
<evidence type="ECO:0000313" key="3">
    <source>
        <dbReference type="EMBL" id="SDE25194.1"/>
    </source>
</evidence>
<name>A0A1G7BDK6_9ACTN</name>